<feature type="region of interest" description="Disordered" evidence="1">
    <location>
        <begin position="62"/>
        <end position="117"/>
    </location>
</feature>
<keyword evidence="3" id="KW-1185">Reference proteome</keyword>
<dbReference type="EMBL" id="JAUNZN010000001">
    <property type="protein sequence ID" value="KAK4831661.1"/>
    <property type="molecule type" value="Genomic_DNA"/>
</dbReference>
<sequence>MYQKLYHFVITLPKTASNHHIAHKSFSVGEQEVQRGTFPRWLTHQLCQETVLAAAAAATPAVSTMAPNQQRQHPPLPRQHGPQQPGSPLPQLTPPGERRSSRHRCRPAESPCMSSRPMGPNYNISYHNITRKCPTSRLIAEDCFQWKQWKGLEGMTDEERLKIPGLFSLEKRRLRGDLTALCNFLMRGGGEGDVDLFFLVSSDRT</sequence>
<gene>
    <name evidence="2" type="ORF">QYF61_018628</name>
</gene>
<evidence type="ECO:0000313" key="2">
    <source>
        <dbReference type="EMBL" id="KAK4831661.1"/>
    </source>
</evidence>
<organism evidence="2 3">
    <name type="scientific">Mycteria americana</name>
    <name type="common">Wood stork</name>
    <dbReference type="NCBI Taxonomy" id="33587"/>
    <lineage>
        <taxon>Eukaryota</taxon>
        <taxon>Metazoa</taxon>
        <taxon>Chordata</taxon>
        <taxon>Craniata</taxon>
        <taxon>Vertebrata</taxon>
        <taxon>Euteleostomi</taxon>
        <taxon>Archelosauria</taxon>
        <taxon>Archosauria</taxon>
        <taxon>Dinosauria</taxon>
        <taxon>Saurischia</taxon>
        <taxon>Theropoda</taxon>
        <taxon>Coelurosauria</taxon>
        <taxon>Aves</taxon>
        <taxon>Neognathae</taxon>
        <taxon>Neoaves</taxon>
        <taxon>Aequornithes</taxon>
        <taxon>Ciconiiformes</taxon>
        <taxon>Ciconiidae</taxon>
        <taxon>Mycteria</taxon>
    </lineage>
</organism>
<proteinExistence type="predicted"/>
<reference evidence="2 3" key="1">
    <citation type="journal article" date="2023" name="J. Hered.">
        <title>Chromosome-level genome of the wood stork (Mycteria americana) provides insight into avian chromosome evolution.</title>
        <authorList>
            <person name="Flamio R. Jr."/>
            <person name="Ramstad K.M."/>
        </authorList>
    </citation>
    <scope>NUCLEOTIDE SEQUENCE [LARGE SCALE GENOMIC DNA]</scope>
    <source>
        <strain evidence="2">JAX WOST 10</strain>
    </source>
</reference>
<comment type="caution">
    <text evidence="2">The sequence shown here is derived from an EMBL/GenBank/DDBJ whole genome shotgun (WGS) entry which is preliminary data.</text>
</comment>
<evidence type="ECO:0000313" key="3">
    <source>
        <dbReference type="Proteomes" id="UP001333110"/>
    </source>
</evidence>
<name>A0AAN7SIL6_MYCAM</name>
<accession>A0AAN7SIL6</accession>
<evidence type="ECO:0000256" key="1">
    <source>
        <dbReference type="SAM" id="MobiDB-lite"/>
    </source>
</evidence>
<dbReference type="AlphaFoldDB" id="A0AAN7SIL6"/>
<dbReference type="Proteomes" id="UP001333110">
    <property type="component" value="Unassembled WGS sequence"/>
</dbReference>
<feature type="compositionally biased region" description="Low complexity" evidence="1">
    <location>
        <begin position="67"/>
        <end position="84"/>
    </location>
</feature>
<protein>
    <submittedName>
        <fullName evidence="2">Uncharacterized protein</fullName>
    </submittedName>
</protein>